<dbReference type="Pfam" id="PF07963">
    <property type="entry name" value="N_methyl"/>
    <property type="match status" value="1"/>
</dbReference>
<evidence type="ECO:0000256" key="3">
    <source>
        <dbReference type="SAM" id="Phobius"/>
    </source>
</evidence>
<dbReference type="GO" id="GO:0043683">
    <property type="term" value="P:type IV pilus assembly"/>
    <property type="evidence" value="ECO:0007669"/>
    <property type="project" value="InterPro"/>
</dbReference>
<dbReference type="InterPro" id="IPR045584">
    <property type="entry name" value="Pilin-like"/>
</dbReference>
<reference evidence="4 5" key="1">
    <citation type="journal article" date="2011" name="Int. J. Syst. Evol. Microbiol.">
        <title>Description of Undibacterium oligocarboniphilum sp. nov., isolated from purified water, and Undibacterium pigrum strain CCUG 49012 as the type strain of Undibacterium parvum sp. nov., and emended descriptions of the genus Undibacterium and the species Undibacterium pigrum.</title>
        <authorList>
            <person name="Eder W."/>
            <person name="Wanner G."/>
            <person name="Ludwig W."/>
            <person name="Busse H.J."/>
            <person name="Ziemke-Kageler F."/>
            <person name="Lang E."/>
        </authorList>
    </citation>
    <scope>NUCLEOTIDE SEQUENCE [LARGE SCALE GENOMIC DNA]</scope>
    <source>
        <strain evidence="4 5">DSM 23061</strain>
    </source>
</reference>
<dbReference type="KEGG" id="upv:EJN92_08665"/>
<feature type="compositionally biased region" description="Low complexity" evidence="2">
    <location>
        <begin position="118"/>
        <end position="134"/>
    </location>
</feature>
<dbReference type="NCBIfam" id="TIGR02532">
    <property type="entry name" value="IV_pilin_GFxxxE"/>
    <property type="match status" value="1"/>
</dbReference>
<dbReference type="AlphaFoldDB" id="A0A3Q9BU48"/>
<dbReference type="PROSITE" id="PS00430">
    <property type="entry name" value="TONB_DEPENDENT_REC_1"/>
    <property type="match status" value="1"/>
</dbReference>
<feature type="transmembrane region" description="Helical" evidence="3">
    <location>
        <begin position="20"/>
        <end position="38"/>
    </location>
</feature>
<keyword evidence="3" id="KW-1133">Transmembrane helix</keyword>
<evidence type="ECO:0000313" key="4">
    <source>
        <dbReference type="EMBL" id="AZP14492.1"/>
    </source>
</evidence>
<dbReference type="Gene3D" id="3.30.700.10">
    <property type="entry name" value="Glycoprotein, Type 4 Pilin"/>
    <property type="match status" value="1"/>
</dbReference>
<dbReference type="InterPro" id="IPR031982">
    <property type="entry name" value="PilE-like"/>
</dbReference>
<dbReference type="GO" id="GO:0015627">
    <property type="term" value="C:type II protein secretion system complex"/>
    <property type="evidence" value="ECO:0007669"/>
    <property type="project" value="InterPro"/>
</dbReference>
<keyword evidence="1" id="KW-0488">Methylation</keyword>
<dbReference type="Pfam" id="PF16732">
    <property type="entry name" value="ComP_DUS"/>
    <property type="match status" value="1"/>
</dbReference>
<keyword evidence="5" id="KW-1185">Reference proteome</keyword>
<evidence type="ECO:0000256" key="1">
    <source>
        <dbReference type="ARBA" id="ARBA00022481"/>
    </source>
</evidence>
<feature type="region of interest" description="Disordered" evidence="2">
    <location>
        <begin position="109"/>
        <end position="134"/>
    </location>
</feature>
<proteinExistence type="predicted"/>
<dbReference type="PANTHER" id="PTHR30093">
    <property type="entry name" value="GENERAL SECRETION PATHWAY PROTEIN G"/>
    <property type="match status" value="1"/>
</dbReference>
<protein>
    <submittedName>
        <fullName evidence="4">Prepilin-type N-terminal cleavage/methylation domain-containing protein</fullName>
    </submittedName>
</protein>
<dbReference type="GO" id="GO:0015628">
    <property type="term" value="P:protein secretion by the type II secretion system"/>
    <property type="evidence" value="ECO:0007669"/>
    <property type="project" value="InterPro"/>
</dbReference>
<evidence type="ECO:0000313" key="5">
    <source>
        <dbReference type="Proteomes" id="UP000275663"/>
    </source>
</evidence>
<dbReference type="SUPFAM" id="SSF54523">
    <property type="entry name" value="Pili subunits"/>
    <property type="match status" value="1"/>
</dbReference>
<organism evidence="4 5">
    <name type="scientific">Undibacterium parvum</name>
    <dbReference type="NCBI Taxonomy" id="401471"/>
    <lineage>
        <taxon>Bacteria</taxon>
        <taxon>Pseudomonadati</taxon>
        <taxon>Pseudomonadota</taxon>
        <taxon>Betaproteobacteria</taxon>
        <taxon>Burkholderiales</taxon>
        <taxon>Oxalobacteraceae</taxon>
        <taxon>Undibacterium</taxon>
    </lineage>
</organism>
<keyword evidence="3" id="KW-0812">Transmembrane</keyword>
<dbReference type="RefSeq" id="WP_126129849.1">
    <property type="nucleotide sequence ID" value="NZ_CP034464.1"/>
</dbReference>
<dbReference type="InterPro" id="IPR000983">
    <property type="entry name" value="Bac_GSPG_pilin"/>
</dbReference>
<dbReference type="PRINTS" id="PR00813">
    <property type="entry name" value="BCTERIALGSPG"/>
</dbReference>
<dbReference type="PANTHER" id="PTHR30093:SF47">
    <property type="entry name" value="TYPE IV PILUS NON-CORE MINOR PILIN PILE"/>
    <property type="match status" value="1"/>
</dbReference>
<keyword evidence="3" id="KW-0472">Membrane</keyword>
<sequence>MRNWRMSKWSVEKGFSLIELMIALAILGIILAVALPSYRGNVIKARRGDAQQILSSHAQALERYFTTNGRYVTAAAGTTCGVAAQAATASYTFSATCTENTFTVTATPVSGSGQASDGTQTLTNTGVTTGTWAS</sequence>
<accession>A0A3Q9BU48</accession>
<dbReference type="InterPro" id="IPR010916">
    <property type="entry name" value="TonB_box_CS"/>
</dbReference>
<dbReference type="Proteomes" id="UP000275663">
    <property type="component" value="Chromosome"/>
</dbReference>
<gene>
    <name evidence="4" type="ORF">EJN92_08665</name>
</gene>
<dbReference type="InterPro" id="IPR012902">
    <property type="entry name" value="N_methyl_site"/>
</dbReference>
<name>A0A3Q9BU48_9BURK</name>
<evidence type="ECO:0000256" key="2">
    <source>
        <dbReference type="SAM" id="MobiDB-lite"/>
    </source>
</evidence>
<dbReference type="OrthoDB" id="8592370at2"/>
<dbReference type="PROSITE" id="PS00409">
    <property type="entry name" value="PROKAR_NTER_METHYL"/>
    <property type="match status" value="1"/>
</dbReference>
<dbReference type="EMBL" id="CP034464">
    <property type="protein sequence ID" value="AZP14492.1"/>
    <property type="molecule type" value="Genomic_DNA"/>
</dbReference>